<feature type="repeat" description="PPR" evidence="4">
    <location>
        <begin position="245"/>
        <end position="279"/>
    </location>
</feature>
<dbReference type="EMBL" id="SWLB01000007">
    <property type="protein sequence ID" value="KAF3336270.1"/>
    <property type="molecule type" value="Genomic_DNA"/>
</dbReference>
<dbReference type="Gene3D" id="1.25.40.10">
    <property type="entry name" value="Tetratricopeptide repeat domain"/>
    <property type="match status" value="5"/>
</dbReference>
<evidence type="ECO:0000256" key="3">
    <source>
        <dbReference type="ARBA" id="ARBA00022946"/>
    </source>
</evidence>
<evidence type="ECO:0000256" key="2">
    <source>
        <dbReference type="ARBA" id="ARBA00022737"/>
    </source>
</evidence>
<keyword evidence="2" id="KW-0677">Repeat</keyword>
<dbReference type="NCBIfam" id="TIGR00756">
    <property type="entry name" value="PPR"/>
    <property type="match status" value="10"/>
</dbReference>
<feature type="repeat" description="PPR" evidence="4">
    <location>
        <begin position="560"/>
        <end position="594"/>
    </location>
</feature>
<reference evidence="5" key="1">
    <citation type="submission" date="2020-01" db="EMBL/GenBank/DDBJ databases">
        <title>Genome sequence of Kobresia littledalei, the first chromosome-level genome in the family Cyperaceae.</title>
        <authorList>
            <person name="Qu G."/>
        </authorList>
    </citation>
    <scope>NUCLEOTIDE SEQUENCE</scope>
    <source>
        <strain evidence="5">C.B.Clarke</strain>
        <tissue evidence="5">Leaf</tissue>
    </source>
</reference>
<dbReference type="AlphaFoldDB" id="A0A833VPS2"/>
<dbReference type="PANTHER" id="PTHR47934:SF28">
    <property type="entry name" value="OS04G0488500 PROTEIN"/>
    <property type="match status" value="1"/>
</dbReference>
<feature type="repeat" description="PPR" evidence="4">
    <location>
        <begin position="525"/>
        <end position="559"/>
    </location>
</feature>
<accession>A0A833VPS2</accession>
<dbReference type="PANTHER" id="PTHR47934">
    <property type="entry name" value="PENTATRICOPEPTIDE REPEAT-CONTAINING PROTEIN PET309, MITOCHONDRIAL"/>
    <property type="match status" value="1"/>
</dbReference>
<keyword evidence="6" id="KW-1185">Reference proteome</keyword>
<gene>
    <name evidence="5" type="ORF">FCM35_KLT18856</name>
</gene>
<dbReference type="OrthoDB" id="185373at2759"/>
<dbReference type="GO" id="GO:0005739">
    <property type="term" value="C:mitochondrion"/>
    <property type="evidence" value="ECO:0007669"/>
    <property type="project" value="TreeGrafter"/>
</dbReference>
<feature type="repeat" description="PPR" evidence="4">
    <location>
        <begin position="280"/>
        <end position="314"/>
    </location>
</feature>
<dbReference type="Pfam" id="PF01535">
    <property type="entry name" value="PPR"/>
    <property type="match status" value="4"/>
</dbReference>
<evidence type="ECO:0000313" key="6">
    <source>
        <dbReference type="Proteomes" id="UP000623129"/>
    </source>
</evidence>
<comment type="caution">
    <text evidence="5">The sequence shown here is derived from an EMBL/GenBank/DDBJ whole genome shotgun (WGS) entry which is preliminary data.</text>
</comment>
<feature type="repeat" description="PPR" evidence="4">
    <location>
        <begin position="490"/>
        <end position="524"/>
    </location>
</feature>
<feature type="repeat" description="PPR" evidence="4">
    <location>
        <begin position="455"/>
        <end position="489"/>
    </location>
</feature>
<comment type="similarity">
    <text evidence="1">Belongs to the PPR family. P subfamily.</text>
</comment>
<feature type="repeat" description="PPR" evidence="4">
    <location>
        <begin position="630"/>
        <end position="664"/>
    </location>
</feature>
<dbReference type="InterPro" id="IPR002885">
    <property type="entry name" value="PPR_rpt"/>
</dbReference>
<dbReference type="InterPro" id="IPR051114">
    <property type="entry name" value="Mito_RNA_Proc_CCM1"/>
</dbReference>
<keyword evidence="3" id="KW-0809">Transit peptide</keyword>
<feature type="repeat" description="PPR" evidence="4">
    <location>
        <begin position="350"/>
        <end position="384"/>
    </location>
</feature>
<feature type="repeat" description="PPR" evidence="4">
    <location>
        <begin position="210"/>
        <end position="244"/>
    </location>
</feature>
<organism evidence="5 6">
    <name type="scientific">Carex littledalei</name>
    <dbReference type="NCBI Taxonomy" id="544730"/>
    <lineage>
        <taxon>Eukaryota</taxon>
        <taxon>Viridiplantae</taxon>
        <taxon>Streptophyta</taxon>
        <taxon>Embryophyta</taxon>
        <taxon>Tracheophyta</taxon>
        <taxon>Spermatophyta</taxon>
        <taxon>Magnoliopsida</taxon>
        <taxon>Liliopsida</taxon>
        <taxon>Poales</taxon>
        <taxon>Cyperaceae</taxon>
        <taxon>Cyperoideae</taxon>
        <taxon>Cariceae</taxon>
        <taxon>Carex</taxon>
        <taxon>Carex subgen. Euthyceras</taxon>
    </lineage>
</organism>
<dbReference type="PROSITE" id="PS51375">
    <property type="entry name" value="PPR"/>
    <property type="match status" value="10"/>
</dbReference>
<proteinExistence type="inferred from homology"/>
<protein>
    <submittedName>
        <fullName evidence="5">Putative pentatricopeptide repeat-containing protein</fullName>
    </submittedName>
</protein>
<feature type="repeat" description="PPR" evidence="4">
    <location>
        <begin position="595"/>
        <end position="629"/>
    </location>
</feature>
<dbReference type="GO" id="GO:0007005">
    <property type="term" value="P:mitochondrion organization"/>
    <property type="evidence" value="ECO:0007669"/>
    <property type="project" value="TreeGrafter"/>
</dbReference>
<evidence type="ECO:0000313" key="5">
    <source>
        <dbReference type="EMBL" id="KAF3336270.1"/>
    </source>
</evidence>
<sequence length="696" mass="79306">MRRFRIKSSRLSKRFEKGGGAYPVSSHFLPVSVPANPTFHRTQSTSTSYQYLSLSISPCEKNIDKDSNLQSISTCQHRVLAILSENNNNWFSLLSKEFQPYLQRIDPRFVISFLQNAHNPVYLLKFYLWVSSSNPKLAKDSSVVRVLSDFLWRKGPVILSEDLLREVKSCGCYITEDLLCILIRSWGRLGLAKYAHDVFAQMPLMGFRPSTRLYNTVINALVTANSLDLAYMKFQQMFSDGCPPDHFTYNTLIHGACKQGIIEEAVRLLKQMEKRGLSPNVFTYTILIDGFCKSNRGEEAIEVLHVMRQRNVLPTEATYRSLVHGLFHCLAPKRAYEMTTGVLENEPVLQGDACNTLLYCLCKNGMAREARDFIEKLSLRGFVPDATVFGAVMVCCMKTLGFDDLHLLFENFIKNGGKPGFHAYISIVQGFLKERNHAEVCKYIKQMDTAGLLSSVVSYNELINLLGETGEMDMALEMSSEMRHRGFSPNLVTYNTLINWYSKLGEVNKARDILKKLLEHGFRPDKITFTSIIDGLCRAHQLADALKCFHEMPNWGVSPNALTYNVLMRSLCEIRAFRDASMLLNQMQREGIKPDCYSFNALILNFCRVGEVNKARSLFSDMLRLGAVPDKYTYNAFIRVLCDENKIDEAIEILRIMKLNGCNPNPFSYQMVTEALKNAGRFEEAQKLERYKETTV</sequence>
<dbReference type="GO" id="GO:0003729">
    <property type="term" value="F:mRNA binding"/>
    <property type="evidence" value="ECO:0007669"/>
    <property type="project" value="TreeGrafter"/>
</dbReference>
<dbReference type="SUPFAM" id="SSF48452">
    <property type="entry name" value="TPR-like"/>
    <property type="match status" value="1"/>
</dbReference>
<dbReference type="GO" id="GO:0006396">
    <property type="term" value="P:RNA processing"/>
    <property type="evidence" value="ECO:0007669"/>
    <property type="project" value="TreeGrafter"/>
</dbReference>
<dbReference type="FunFam" id="1.25.40.10:FF:000294">
    <property type="entry name" value="Pentatricopeptide repeat-containing protein At1g09900"/>
    <property type="match status" value="1"/>
</dbReference>
<dbReference type="Pfam" id="PF13041">
    <property type="entry name" value="PPR_2"/>
    <property type="match status" value="3"/>
</dbReference>
<evidence type="ECO:0000256" key="4">
    <source>
        <dbReference type="PROSITE-ProRule" id="PRU00708"/>
    </source>
</evidence>
<name>A0A833VPS2_9POAL</name>
<dbReference type="Proteomes" id="UP000623129">
    <property type="component" value="Unassembled WGS sequence"/>
</dbReference>
<evidence type="ECO:0000256" key="1">
    <source>
        <dbReference type="ARBA" id="ARBA00007626"/>
    </source>
</evidence>
<dbReference type="InterPro" id="IPR011990">
    <property type="entry name" value="TPR-like_helical_dom_sf"/>
</dbReference>